<organism evidence="1 2">
    <name type="scientific">Fusarium decemcellulare</name>
    <dbReference type="NCBI Taxonomy" id="57161"/>
    <lineage>
        <taxon>Eukaryota</taxon>
        <taxon>Fungi</taxon>
        <taxon>Dikarya</taxon>
        <taxon>Ascomycota</taxon>
        <taxon>Pezizomycotina</taxon>
        <taxon>Sordariomycetes</taxon>
        <taxon>Hypocreomycetidae</taxon>
        <taxon>Hypocreales</taxon>
        <taxon>Nectriaceae</taxon>
        <taxon>Fusarium</taxon>
        <taxon>Fusarium decemcellulare species complex</taxon>
    </lineage>
</organism>
<sequence length="1702" mass="184706">MTVSSGSLGRDEHTNRSLVATNATTYSIYASSAGKNPGENIQVLSPGSLVDKFVAGLNSDKAITLSTTPDPTSSFDASDETVKWFQNLDAGATGSLTVDDSAAKNIESFEFTLSQPWPLVFSSASDVLLFTFGSTGLVGGDATGSRIESPGIDPTGNMLTCGLDFAQMEDITGVKLKEVFEKANQGGMTEYVPDAILNLEVTLKKPDADASPRRNALWFVPSADKRLETRLQFQLSLFEALQDLFSIALKGLVIESADVVCKTKMLLALTENGEKPLSDGQVALSIECSVNSAGSTVSMLAGVEFTPSTINFTFMFLSPDPLTGILRWLAGLAEDDAVETVVDELLNKEENGTKVLPGATLRRLRIGLDTRKDPQNPRLGSFSFDIEVSASFGRGESTNTPVFLITYNWDRSIDFSTSDDLDLEPSGEKWAILKPVTTSPAPSIDIATLIPGQKVVNIPDTLPSEITVASIQLSEESFALRCAATAKPRSPGSAPQPYLGDVVLSAYFNWGRSSAFTFDVGISVMIDPPEGSEFDLPARFFGSLSYASTNQSWELKASINGVYAAVLAEFFDEDAKDHIGPLIKSIAINTLSAEYTYERPQSGPSSTTVGSRFAISGDLVIAGLRLNLDFTYNSSGFVFSAALNPENKDAKIGDILTEILGSECDIPDFVHDTLLVGDNRDAFRIDIQKKTTTVNAVDIASFQFLAQLNIGHVQILFSQLHSTNWDAKDPSKRLFKAAINGFGAMELEIPLIGTLTQPLDELYFLFVQDPKSPRAPGQLTGLTREDIAQFNSVLGADQLLVADKIKPDQAKPSDLLVPSGCHFAVIIRSATGARMCLLSYSFMKPQPSSSQVLMDPVSGVREGRRRTEEEMDDGGPSAQAPYKKVAGPLAISNVGLKYKDKKLTIVFDATFQLGPIGFSLLGFSLITQFETLDELPIISVDIHGLAASFDRSPLTIAGIIVHGNDGAMDYYAGGLIIGFRPYQFQAAGFYGVITLKNSSNSFQSVFVFAKLNGPLMTLAFAEISGICGGFGYNSSVRLPSIDQVSDFPFINSSRLSGNDNAQQVLLELVDPLAGGWFQPLNSTYWGAIGMRLSAFRMLSVDAVVAVQFGNSVKLGIFAAAVCDIPSANSRLKLAHAELGIAAVLDFDYGFLKIEAQLSPRSYILSPNCHLTGGFALCYWFDAPLADRARIGDFVFTLGGYHQAFHVPVGYPNPPRLGISWNLGGGLSISGEAYFAITTKACMAGGRLHAAFKAGPLSAWFDAFANFLINYRPFYFDMSAGVSVGVGFSIDFWFIHIRISVQIGAELYLWGPPVAGRVHVDFWIVAFDINFGDYVSKDERVSLSEFYELVLQDSPASSFASAKALTTRESMEREQQPISASTLTRPKNEAHNFLAESGLLNPNDEPERGQADPWTVRAGTFVFVAECKMAVTAVKTSEDGAPILQYNDVFSKPMKLTTSMVSTLQIQVKHEDGSNPEEDWQFERYIQMLPSALWARYDRRTDPRQSGNNVGDLLNTNDGSPPLMTGVRVTAPKPTMSPDPFPAYKVVDADLQELTAERPFPAIITAEDAWAPVKPNDVVKKRYKDVHDAWANPVLEETGQQEFVAALAQILGWSDVSGLQSIAGIPDRLKKGFMDIDAHLALSPRPTPAPANIRRIADARPGILVDAMDARHATRPVRVRAERCAQSFAHEHELPRQRLVLLA</sequence>
<keyword evidence="2" id="KW-1185">Reference proteome</keyword>
<accession>A0ACC1SRX3</accession>
<evidence type="ECO:0000313" key="1">
    <source>
        <dbReference type="EMBL" id="KAJ3545143.1"/>
    </source>
</evidence>
<proteinExistence type="predicted"/>
<dbReference type="Proteomes" id="UP001148629">
    <property type="component" value="Unassembled WGS sequence"/>
</dbReference>
<gene>
    <name evidence="1" type="ORF">NM208_g2665</name>
</gene>
<reference evidence="1" key="1">
    <citation type="submission" date="2022-08" db="EMBL/GenBank/DDBJ databases">
        <title>Genome Sequence of Fusarium decemcellulare.</title>
        <authorList>
            <person name="Buettner E."/>
        </authorList>
    </citation>
    <scope>NUCLEOTIDE SEQUENCE</scope>
    <source>
        <strain evidence="1">Babe19</strain>
    </source>
</reference>
<name>A0ACC1SRX3_9HYPO</name>
<protein>
    <submittedName>
        <fullName evidence="1">Uncharacterized protein</fullName>
    </submittedName>
</protein>
<comment type="caution">
    <text evidence="1">The sequence shown here is derived from an EMBL/GenBank/DDBJ whole genome shotgun (WGS) entry which is preliminary data.</text>
</comment>
<dbReference type="EMBL" id="JANRMS010000162">
    <property type="protein sequence ID" value="KAJ3545143.1"/>
    <property type="molecule type" value="Genomic_DNA"/>
</dbReference>
<evidence type="ECO:0000313" key="2">
    <source>
        <dbReference type="Proteomes" id="UP001148629"/>
    </source>
</evidence>